<evidence type="ECO:0000256" key="3">
    <source>
        <dbReference type="ARBA" id="ARBA00022630"/>
    </source>
</evidence>
<evidence type="ECO:0000313" key="8">
    <source>
        <dbReference type="Proteomes" id="UP001483337"/>
    </source>
</evidence>
<sequence>MNNLLSNRNRKNKNTTNYNRRICVLGGGFGGLYTALELCKFAQFHHSNYEIILIEKKERFLFTPLLYEVVTGELLDWEVAPSYQKLLADSPVKFYQAEIENVDLEQKLINLENGEILNYDYLVLAVGKETRLDILPGAAEYAQTFRSLADAERLKEKLIILETSDISIIKIAVAGAGPNGVEIACKLADRLGKKGEIHLIDRGNEILKTLPKSCQTASYRALLKRNVQIHLHTSLERIKADEIIINYQGKTERLSTDLVLWTGGNQSIQWVKELSCQHNQYGQLIATPTLQIAEYPEVFVLGDLAEIRDKKGKISPTTAQAAFQQAPRAAKNIWAKITGKKLKSFSYLHLGEMLTLGVKNAVVFSFGITLDGKLAGIIRRGVYIQRLPTLKHKLQVAKRWIFGGKKNKCSRKDAKTQRE</sequence>
<keyword evidence="3" id="KW-0285">Flavoprotein</keyword>
<dbReference type="PANTHER" id="PTHR42913">
    <property type="entry name" value="APOPTOSIS-INDUCING FACTOR 1"/>
    <property type="match status" value="1"/>
</dbReference>
<dbReference type="EMBL" id="CP150886">
    <property type="protein sequence ID" value="WZB87494.1"/>
    <property type="molecule type" value="Genomic_DNA"/>
</dbReference>
<dbReference type="InterPro" id="IPR036188">
    <property type="entry name" value="FAD/NAD-bd_sf"/>
</dbReference>
<dbReference type="InterPro" id="IPR023753">
    <property type="entry name" value="FAD/NAD-binding_dom"/>
</dbReference>
<keyword evidence="8" id="KW-1185">Reference proteome</keyword>
<reference evidence="7 8" key="1">
    <citation type="submission" date="2024-04" db="EMBL/GenBank/DDBJ databases">
        <title>Okeanomitos corallinicola gen. &amp; sp. nov. (Nostocales, Cyanobacteria), a new toxic marine heterocyst-forming cyanobacterium from a coral reef.</title>
        <authorList>
            <person name="Li H."/>
            <person name="Li R."/>
            <person name="Kang J."/>
            <person name="Hii K.S."/>
            <person name="Mohamed H.F."/>
            <person name="Xu X."/>
            <person name="Luo Z."/>
        </authorList>
    </citation>
    <scope>NUCLEOTIDE SEQUENCE [LARGE SCALE GENOMIC DNA]</scope>
    <source>
        <strain evidence="7 8">TIOX110</strain>
    </source>
</reference>
<gene>
    <name evidence="7" type="ORF">WJM97_19335</name>
</gene>
<dbReference type="Gene3D" id="3.50.50.100">
    <property type="match status" value="1"/>
</dbReference>
<comment type="cofactor">
    <cofactor evidence="1">
        <name>FAD</name>
        <dbReference type="ChEBI" id="CHEBI:57692"/>
    </cofactor>
</comment>
<dbReference type="SUPFAM" id="SSF51905">
    <property type="entry name" value="FAD/NAD(P)-binding domain"/>
    <property type="match status" value="2"/>
</dbReference>
<evidence type="ECO:0000256" key="4">
    <source>
        <dbReference type="ARBA" id="ARBA00022827"/>
    </source>
</evidence>
<dbReference type="PANTHER" id="PTHR42913:SF4">
    <property type="entry name" value="ALTERNATIVE NAD(P)H-UBIQUINONE OXIDOREDUCTASE C1, CHLOROPLASTIC_MITOCHONDRIAL"/>
    <property type="match status" value="1"/>
</dbReference>
<evidence type="ECO:0000259" key="6">
    <source>
        <dbReference type="Pfam" id="PF07992"/>
    </source>
</evidence>
<keyword evidence="5 7" id="KW-0560">Oxidoreductase</keyword>
<protein>
    <submittedName>
        <fullName evidence="7">NAD(P)/FAD-dependent oxidoreductase</fullName>
        <ecNumber evidence="7">1.6.5.-</ecNumber>
    </submittedName>
</protein>
<dbReference type="GO" id="GO:0016491">
    <property type="term" value="F:oxidoreductase activity"/>
    <property type="evidence" value="ECO:0007669"/>
    <property type="project" value="UniProtKB-KW"/>
</dbReference>
<proteinExistence type="inferred from homology"/>
<evidence type="ECO:0000256" key="5">
    <source>
        <dbReference type="ARBA" id="ARBA00023002"/>
    </source>
</evidence>
<dbReference type="RefSeq" id="WP_353930407.1">
    <property type="nucleotide sequence ID" value="NZ_CP150886.1"/>
</dbReference>
<dbReference type="InterPro" id="IPR051169">
    <property type="entry name" value="NADH-Q_oxidoreductase"/>
</dbReference>
<comment type="similarity">
    <text evidence="2">Belongs to the NADH dehydrogenase family.</text>
</comment>
<dbReference type="EC" id="1.6.5.-" evidence="7"/>
<evidence type="ECO:0000256" key="2">
    <source>
        <dbReference type="ARBA" id="ARBA00005272"/>
    </source>
</evidence>
<keyword evidence="4" id="KW-0274">FAD</keyword>
<name>A0ABZ2UQD1_9CYAN</name>
<dbReference type="Pfam" id="PF07992">
    <property type="entry name" value="Pyr_redox_2"/>
    <property type="match status" value="1"/>
</dbReference>
<dbReference type="PRINTS" id="PR00368">
    <property type="entry name" value="FADPNR"/>
</dbReference>
<dbReference type="Proteomes" id="UP001483337">
    <property type="component" value="Chromosome"/>
</dbReference>
<evidence type="ECO:0000313" key="7">
    <source>
        <dbReference type="EMBL" id="WZB87494.1"/>
    </source>
</evidence>
<organism evidence="7 8">
    <name type="scientific">Okeanomitos corallinicola TIOX110</name>
    <dbReference type="NCBI Taxonomy" id="3133117"/>
    <lineage>
        <taxon>Bacteria</taxon>
        <taxon>Bacillati</taxon>
        <taxon>Cyanobacteriota</taxon>
        <taxon>Cyanophyceae</taxon>
        <taxon>Nostocales</taxon>
        <taxon>Aphanizomenonaceae</taxon>
        <taxon>Okeanomitos</taxon>
    </lineage>
</organism>
<evidence type="ECO:0000256" key="1">
    <source>
        <dbReference type="ARBA" id="ARBA00001974"/>
    </source>
</evidence>
<accession>A0ABZ2UQD1</accession>
<feature type="domain" description="FAD/NAD(P)-binding" evidence="6">
    <location>
        <begin position="21"/>
        <end position="326"/>
    </location>
</feature>